<organism evidence="1 2">
    <name type="scientific">Hallerella porci</name>
    <dbReference type="NCBI Taxonomy" id="1945871"/>
    <lineage>
        <taxon>Bacteria</taxon>
        <taxon>Pseudomonadati</taxon>
        <taxon>Fibrobacterota</taxon>
        <taxon>Fibrobacteria</taxon>
        <taxon>Fibrobacterales</taxon>
        <taxon>Fibrobacteraceae</taxon>
        <taxon>Hallerella</taxon>
    </lineage>
</organism>
<evidence type="ECO:0000313" key="1">
    <source>
        <dbReference type="EMBL" id="PWL01908.1"/>
    </source>
</evidence>
<protein>
    <recommendedName>
        <fullName evidence="3">DUF362 domain-containing protein</fullName>
    </recommendedName>
</protein>
<comment type="caution">
    <text evidence="1">The sequence shown here is derived from an EMBL/GenBank/DDBJ whole genome shotgun (WGS) entry which is preliminary data.</text>
</comment>
<sequence>MDRRDFLKTSVGVLAGSAIFNGLIAKTAEAAVSNIKGNTVSNVYFSNKLDAETLIKLYEKVNQNISGKVAIKLHTGEQHGPNILPRDWVKQFQAQVPNSAIVETNTWYKGDRYTTKDHRETLKVNGWTFCPVDIMDEDGETMIPVKDGKIFK</sequence>
<dbReference type="EMBL" id="QGHD01000010">
    <property type="protein sequence ID" value="PWL01908.1"/>
    <property type="molecule type" value="Genomic_DNA"/>
</dbReference>
<name>A0ABX5LKW0_9BACT</name>
<evidence type="ECO:0000313" key="2">
    <source>
        <dbReference type="Proteomes" id="UP000245523"/>
    </source>
</evidence>
<dbReference type="Proteomes" id="UP000245523">
    <property type="component" value="Unassembled WGS sequence"/>
</dbReference>
<gene>
    <name evidence="1" type="ORF">B0H50_11075</name>
</gene>
<evidence type="ECO:0008006" key="3">
    <source>
        <dbReference type="Google" id="ProtNLM"/>
    </source>
</evidence>
<accession>A0ABX5LKW0</accession>
<proteinExistence type="predicted"/>
<reference evidence="1 2" key="1">
    <citation type="submission" date="2018-05" db="EMBL/GenBank/DDBJ databases">
        <title>Animal gut microbial communities from fecal samples from Wisconsin, USA.</title>
        <authorList>
            <person name="Neumann A."/>
        </authorList>
    </citation>
    <scope>NUCLEOTIDE SEQUENCE [LARGE SCALE GENOMIC DNA]</scope>
    <source>
        <strain evidence="1 2">UWS4</strain>
    </source>
</reference>
<keyword evidence="2" id="KW-1185">Reference proteome</keyword>